<dbReference type="STRING" id="927083.DB32_005594"/>
<dbReference type="OrthoDB" id="1013954at2"/>
<dbReference type="RefSeq" id="WP_053235585.1">
    <property type="nucleotide sequence ID" value="NZ_CP011125.1"/>
</dbReference>
<feature type="region of interest" description="Disordered" evidence="1">
    <location>
        <begin position="431"/>
        <end position="457"/>
    </location>
</feature>
<name>A0A0F6YK37_9BACT</name>
<sequence>MIARALVLGTTLALVGCGVRTALDVAPDGSVMPRDGGAGLDAATVTCRTDGQCDDRRECNGVELCIGGRCAPGEPPRCDDSTECTHDQCVEGMGCVSVPDDSVCPRLMACDPTFGCSPIRCTSDEECQDGVACNGFEGCAPSGLCTLSSPPSCDDGVECTVERCAEPDGACESIPDDTLCGAGRTCDPARGCVAARCGSDADCDDRLFCTGQERCGPGGTCVAGTPIACADGAACTDDVCDEGARACVSRPSTRCPAGEICSPVPGDADGCRVVPCMGDAQCRDASVCNGEERCVAARCVRGAPLDCGPVAECQVATCSDAEGGCVVVPRAEREICTNGLDDDCDEQRDCEDEPDCRAHPACACRPSSRSEVRCGDGVDDDCDERIDCDDPDCAPAPACARGELFCADLRDDDGDGLVDCADPDCARDPRCGARDAGPPPLDAGAPRDAGRPRDAGPVANELGIAACTNGVDDDRDGRTDCSDRDCRPFLPDGECCNGIDDEPGDDTPADVFTCRCFDDSTCAGVSEFDQVCWRSAFSVCAPRCNFFGGDAWCRSLMVGLPRCNVSTGECVP</sequence>
<keyword evidence="3" id="KW-1185">Reference proteome</keyword>
<dbReference type="EMBL" id="CP011125">
    <property type="protein sequence ID" value="AKF08445.1"/>
    <property type="molecule type" value="Genomic_DNA"/>
</dbReference>
<gene>
    <name evidence="2" type="ORF">DB32_005594</name>
</gene>
<protein>
    <submittedName>
        <fullName evidence="2">Tryptophan synthase alpha chain</fullName>
    </submittedName>
</protein>
<evidence type="ECO:0000256" key="1">
    <source>
        <dbReference type="SAM" id="MobiDB-lite"/>
    </source>
</evidence>
<reference evidence="2 3" key="1">
    <citation type="submission" date="2015-03" db="EMBL/GenBank/DDBJ databases">
        <title>Genome assembly of Sandaracinus amylolyticus DSM 53668.</title>
        <authorList>
            <person name="Sharma G."/>
            <person name="Subramanian S."/>
        </authorList>
    </citation>
    <scope>NUCLEOTIDE SEQUENCE [LARGE SCALE GENOMIC DNA]</scope>
    <source>
        <strain evidence="2 3">DSM 53668</strain>
    </source>
</reference>
<dbReference type="PROSITE" id="PS51257">
    <property type="entry name" value="PROKAR_LIPOPROTEIN"/>
    <property type="match status" value="1"/>
</dbReference>
<dbReference type="Proteomes" id="UP000034883">
    <property type="component" value="Chromosome"/>
</dbReference>
<organism evidence="2 3">
    <name type="scientific">Sandaracinus amylolyticus</name>
    <dbReference type="NCBI Taxonomy" id="927083"/>
    <lineage>
        <taxon>Bacteria</taxon>
        <taxon>Pseudomonadati</taxon>
        <taxon>Myxococcota</taxon>
        <taxon>Polyangia</taxon>
        <taxon>Polyangiales</taxon>
        <taxon>Sandaracinaceae</taxon>
        <taxon>Sandaracinus</taxon>
    </lineage>
</organism>
<dbReference type="AlphaFoldDB" id="A0A0F6YK37"/>
<evidence type="ECO:0000313" key="2">
    <source>
        <dbReference type="EMBL" id="AKF08445.1"/>
    </source>
</evidence>
<proteinExistence type="predicted"/>
<evidence type="ECO:0000313" key="3">
    <source>
        <dbReference type="Proteomes" id="UP000034883"/>
    </source>
</evidence>
<dbReference type="KEGG" id="samy:DB32_005594"/>
<accession>A0A0F6YK37</accession>